<reference evidence="2" key="1">
    <citation type="journal article" date="2017" name="Gigascience">
        <title>The first near-complete assembly of the hexaploid bread wheat genome, Triticum aestivum.</title>
        <authorList>
            <person name="Zimin A.V."/>
            <person name="Puiu D."/>
            <person name="Hall R."/>
            <person name="Kingan S."/>
            <person name="Clavijo B.J."/>
            <person name="Salzberg S.L."/>
        </authorList>
    </citation>
    <scope>NUCLEOTIDE SEQUENCE</scope>
    <source>
        <tissue evidence="2">Leaf</tissue>
    </source>
</reference>
<name>A0A9R1EAQ4_WHEAT</name>
<feature type="domain" description="Histone deacetylase" evidence="1">
    <location>
        <begin position="3"/>
        <end position="101"/>
    </location>
</feature>
<evidence type="ECO:0000313" key="2">
    <source>
        <dbReference type="EMBL" id="KAF7006660.1"/>
    </source>
</evidence>
<protein>
    <recommendedName>
        <fullName evidence="1">Histone deacetylase domain-containing protein</fullName>
    </recommendedName>
</protein>
<dbReference type="Pfam" id="PF00850">
    <property type="entry name" value="Hist_deacetyl"/>
    <property type="match status" value="1"/>
</dbReference>
<dbReference type="PANTHER" id="PTHR10625:SF25">
    <property type="entry name" value="HISTONE DEACETYLASE 18-RELATED"/>
    <property type="match status" value="1"/>
</dbReference>
<proteinExistence type="predicted"/>
<dbReference type="InterPro" id="IPR037138">
    <property type="entry name" value="His_deacetylse_dom_sf"/>
</dbReference>
<reference evidence="2" key="2">
    <citation type="submission" date="2020-03" db="EMBL/GenBank/DDBJ databases">
        <title>The second near-complete assembly of the hexaploid bread wheat (Triticum aestivum) genome.</title>
        <authorList>
            <person name="Zimin A.V."/>
            <person name="Puiu D."/>
            <person name="Shumante A."/>
            <person name="Alonge M."/>
            <person name="Salzberg S.L."/>
        </authorList>
    </citation>
    <scope>NUCLEOTIDE SEQUENCE</scope>
    <source>
        <tissue evidence="2">Leaf</tissue>
    </source>
</reference>
<feature type="non-terminal residue" evidence="2">
    <location>
        <position position="102"/>
    </location>
</feature>
<dbReference type="InterPro" id="IPR023696">
    <property type="entry name" value="Ureohydrolase_dom_sf"/>
</dbReference>
<dbReference type="SUPFAM" id="SSF52768">
    <property type="entry name" value="Arginase/deacetylase"/>
    <property type="match status" value="1"/>
</dbReference>
<comment type="caution">
    <text evidence="2">The sequence shown here is derived from an EMBL/GenBank/DDBJ whole genome shotgun (WGS) entry which is preliminary data.</text>
</comment>
<dbReference type="Gene3D" id="3.40.800.20">
    <property type="entry name" value="Histone deacetylase domain"/>
    <property type="match status" value="1"/>
</dbReference>
<dbReference type="InterPro" id="IPR023801">
    <property type="entry name" value="His_deacetylse_dom"/>
</dbReference>
<organism evidence="2">
    <name type="scientific">Triticum aestivum</name>
    <name type="common">Wheat</name>
    <dbReference type="NCBI Taxonomy" id="4565"/>
    <lineage>
        <taxon>Eukaryota</taxon>
        <taxon>Viridiplantae</taxon>
        <taxon>Streptophyta</taxon>
        <taxon>Embryophyta</taxon>
        <taxon>Tracheophyta</taxon>
        <taxon>Spermatophyta</taxon>
        <taxon>Magnoliopsida</taxon>
        <taxon>Liliopsida</taxon>
        <taxon>Poales</taxon>
        <taxon>Poaceae</taxon>
        <taxon>BOP clade</taxon>
        <taxon>Pooideae</taxon>
        <taxon>Triticodae</taxon>
        <taxon>Triticeae</taxon>
        <taxon>Triticinae</taxon>
        <taxon>Triticum</taxon>
    </lineage>
</organism>
<dbReference type="OrthoDB" id="424012at2759"/>
<dbReference type="PANTHER" id="PTHR10625">
    <property type="entry name" value="HISTONE DEACETYLASE HDAC1-RELATED"/>
    <property type="match status" value="1"/>
</dbReference>
<dbReference type="EMBL" id="CM022215">
    <property type="protein sequence ID" value="KAF7006660.1"/>
    <property type="molecule type" value="Genomic_DNA"/>
</dbReference>
<sequence>KYIASMHATNHVNLINNISSKDNYYQNHTTEKFHYIYFNNDCSESAFLAAGFVIEVANKVATHEFTSAISLVRPPVHHVEHKQPTGFCFFNNVAIVANYILN</sequence>
<accession>A0A9R1EAQ4</accession>
<dbReference type="AlphaFoldDB" id="A0A9R1EAQ4"/>
<feature type="non-terminal residue" evidence="2">
    <location>
        <position position="1"/>
    </location>
</feature>
<evidence type="ECO:0000259" key="1">
    <source>
        <dbReference type="Pfam" id="PF00850"/>
    </source>
</evidence>
<gene>
    <name evidence="2" type="ORF">CFC21_021685</name>
</gene>
<dbReference type="Proteomes" id="UP000815260">
    <property type="component" value="Chromosome 2B"/>
</dbReference>